<dbReference type="Pfam" id="PF04535">
    <property type="entry name" value="CASP_dom"/>
    <property type="match status" value="1"/>
</dbReference>
<comment type="subunit">
    <text evidence="3 8">Homodimer and heterodimers.</text>
</comment>
<feature type="domain" description="Casparian strip membrane protein" evidence="10">
    <location>
        <begin position="122"/>
        <end position="165"/>
    </location>
</feature>
<dbReference type="PANTHER" id="PTHR33573:SF38">
    <property type="entry name" value="CASP-LIKE PROTEIN 4A1"/>
    <property type="match status" value="1"/>
</dbReference>
<dbReference type="GO" id="GO:0005886">
    <property type="term" value="C:plasma membrane"/>
    <property type="evidence" value="ECO:0007669"/>
    <property type="project" value="UniProtKB-SubCell"/>
</dbReference>
<keyword evidence="12" id="KW-1185">Reference proteome</keyword>
<feature type="region of interest" description="Disordered" evidence="9">
    <location>
        <begin position="83"/>
        <end position="111"/>
    </location>
</feature>
<dbReference type="InterPro" id="IPR006702">
    <property type="entry name" value="CASP_dom"/>
</dbReference>
<feature type="compositionally biased region" description="Low complexity" evidence="9">
    <location>
        <begin position="32"/>
        <end position="44"/>
    </location>
</feature>
<reference evidence="11" key="1">
    <citation type="submission" date="2022-12" db="EMBL/GenBank/DDBJ databases">
        <title>Draft genome assemblies for two species of Escallonia (Escalloniales).</title>
        <authorList>
            <person name="Chanderbali A."/>
            <person name="Dervinis C."/>
            <person name="Anghel I."/>
            <person name="Soltis D."/>
            <person name="Soltis P."/>
            <person name="Zapata F."/>
        </authorList>
    </citation>
    <scope>NUCLEOTIDE SEQUENCE</scope>
    <source>
        <strain evidence="11">UCBG92.1500</strain>
        <tissue evidence="11">Leaf</tissue>
    </source>
</reference>
<evidence type="ECO:0000256" key="8">
    <source>
        <dbReference type="RuleBase" id="RU361233"/>
    </source>
</evidence>
<dbReference type="EMBL" id="JAVXUO010000243">
    <property type="protein sequence ID" value="KAK2994073.1"/>
    <property type="molecule type" value="Genomic_DNA"/>
</dbReference>
<dbReference type="PANTHER" id="PTHR33573">
    <property type="entry name" value="CASP-LIKE PROTEIN 4A4"/>
    <property type="match status" value="1"/>
</dbReference>
<comment type="subcellular location">
    <subcellularLocation>
        <location evidence="1 8">Cell membrane</location>
        <topology evidence="1 8">Multi-pass membrane protein</topology>
    </subcellularLocation>
</comment>
<evidence type="ECO:0000313" key="12">
    <source>
        <dbReference type="Proteomes" id="UP001187471"/>
    </source>
</evidence>
<gene>
    <name evidence="11" type="ORF">RJ640_024337</name>
</gene>
<keyword evidence="5 8" id="KW-0812">Transmembrane</keyword>
<name>A0AA88S0W1_9ASTE</name>
<feature type="region of interest" description="Disordered" evidence="9">
    <location>
        <begin position="1"/>
        <end position="69"/>
    </location>
</feature>
<protein>
    <recommendedName>
        <fullName evidence="8">CASP-like protein</fullName>
    </recommendedName>
</protein>
<evidence type="ECO:0000256" key="1">
    <source>
        <dbReference type="ARBA" id="ARBA00004651"/>
    </source>
</evidence>
<evidence type="ECO:0000256" key="4">
    <source>
        <dbReference type="ARBA" id="ARBA00022475"/>
    </source>
</evidence>
<dbReference type="AlphaFoldDB" id="A0AA88S0W1"/>
<feature type="transmembrane region" description="Helical" evidence="8">
    <location>
        <begin position="126"/>
        <end position="147"/>
    </location>
</feature>
<dbReference type="Proteomes" id="UP001187471">
    <property type="component" value="Unassembled WGS sequence"/>
</dbReference>
<evidence type="ECO:0000313" key="11">
    <source>
        <dbReference type="EMBL" id="KAK2994073.1"/>
    </source>
</evidence>
<evidence type="ECO:0000256" key="6">
    <source>
        <dbReference type="ARBA" id="ARBA00022989"/>
    </source>
</evidence>
<proteinExistence type="inferred from homology"/>
<evidence type="ECO:0000259" key="10">
    <source>
        <dbReference type="Pfam" id="PF04535"/>
    </source>
</evidence>
<feature type="compositionally biased region" description="Basic and acidic residues" evidence="9">
    <location>
        <begin position="18"/>
        <end position="31"/>
    </location>
</feature>
<evidence type="ECO:0000256" key="5">
    <source>
        <dbReference type="ARBA" id="ARBA00022692"/>
    </source>
</evidence>
<keyword evidence="7 8" id="KW-0472">Membrane</keyword>
<accession>A0AA88S0W1</accession>
<evidence type="ECO:0000256" key="9">
    <source>
        <dbReference type="SAM" id="MobiDB-lite"/>
    </source>
</evidence>
<comment type="caution">
    <text evidence="11">The sequence shown here is derived from an EMBL/GenBank/DDBJ whole genome shotgun (WGS) entry which is preliminary data.</text>
</comment>
<evidence type="ECO:0000256" key="7">
    <source>
        <dbReference type="ARBA" id="ARBA00023136"/>
    </source>
</evidence>
<comment type="similarity">
    <text evidence="2 8">Belongs to the Casparian strip membrane proteins (CASP) family.</text>
</comment>
<organism evidence="11 12">
    <name type="scientific">Escallonia rubra</name>
    <dbReference type="NCBI Taxonomy" id="112253"/>
    <lineage>
        <taxon>Eukaryota</taxon>
        <taxon>Viridiplantae</taxon>
        <taxon>Streptophyta</taxon>
        <taxon>Embryophyta</taxon>
        <taxon>Tracheophyta</taxon>
        <taxon>Spermatophyta</taxon>
        <taxon>Magnoliopsida</taxon>
        <taxon>eudicotyledons</taxon>
        <taxon>Gunneridae</taxon>
        <taxon>Pentapetalae</taxon>
        <taxon>asterids</taxon>
        <taxon>campanulids</taxon>
        <taxon>Escalloniales</taxon>
        <taxon>Escalloniaceae</taxon>
        <taxon>Escallonia</taxon>
    </lineage>
</organism>
<sequence>MENRNKQATSDTSPTTSDNHRRPTRSPEHSPDSSLSSDTSSLSHGFSPREENLPPLFAPKHNPSTPPSPVLVPMVNRYVHDEPVAPKKVESRAGAVEEGGGGGGRRLRPDLSILRRRKRETMVKKAALGFRVFGCLFCLISLSVMAADKNQGWALDSFNRYKEFRRKLGRKWGGGRRGKKVG</sequence>
<evidence type="ECO:0000256" key="2">
    <source>
        <dbReference type="ARBA" id="ARBA00007651"/>
    </source>
</evidence>
<keyword evidence="4 8" id="KW-1003">Cell membrane</keyword>
<keyword evidence="6 8" id="KW-1133">Transmembrane helix</keyword>
<comment type="caution">
    <text evidence="8">Lacks conserved residue(s) required for the propagation of feature annotation.</text>
</comment>
<feature type="compositionally biased region" description="Polar residues" evidence="9">
    <location>
        <begin position="1"/>
        <end position="17"/>
    </location>
</feature>
<evidence type="ECO:0000256" key="3">
    <source>
        <dbReference type="ARBA" id="ARBA00011489"/>
    </source>
</evidence>